<dbReference type="EMBL" id="BPVZ01000038">
    <property type="protein sequence ID" value="GKV13248.1"/>
    <property type="molecule type" value="Genomic_DNA"/>
</dbReference>
<name>A0AAV5JPH9_9ROSI</name>
<dbReference type="AlphaFoldDB" id="A0AAV5JPH9"/>
<sequence>MKLPDLPCSASSPPAALALWGRIGLVFCFRELPPCTAAGFSPPAAPVSTAGELWFPIVLSVSTKIECSVLCE</sequence>
<organism evidence="1 2">
    <name type="scientific">Rubroshorea leprosula</name>
    <dbReference type="NCBI Taxonomy" id="152421"/>
    <lineage>
        <taxon>Eukaryota</taxon>
        <taxon>Viridiplantae</taxon>
        <taxon>Streptophyta</taxon>
        <taxon>Embryophyta</taxon>
        <taxon>Tracheophyta</taxon>
        <taxon>Spermatophyta</taxon>
        <taxon>Magnoliopsida</taxon>
        <taxon>eudicotyledons</taxon>
        <taxon>Gunneridae</taxon>
        <taxon>Pentapetalae</taxon>
        <taxon>rosids</taxon>
        <taxon>malvids</taxon>
        <taxon>Malvales</taxon>
        <taxon>Dipterocarpaceae</taxon>
        <taxon>Rubroshorea</taxon>
    </lineage>
</organism>
<evidence type="ECO:0000313" key="2">
    <source>
        <dbReference type="Proteomes" id="UP001054252"/>
    </source>
</evidence>
<gene>
    <name evidence="1" type="ORF">SLEP1_g24288</name>
</gene>
<keyword evidence="2" id="KW-1185">Reference proteome</keyword>
<protein>
    <recommendedName>
        <fullName evidence="3">Secreted protein</fullName>
    </recommendedName>
</protein>
<reference evidence="1 2" key="1">
    <citation type="journal article" date="2021" name="Commun. Biol.">
        <title>The genome of Shorea leprosula (Dipterocarpaceae) highlights the ecological relevance of drought in aseasonal tropical rainforests.</title>
        <authorList>
            <person name="Ng K.K.S."/>
            <person name="Kobayashi M.J."/>
            <person name="Fawcett J.A."/>
            <person name="Hatakeyama M."/>
            <person name="Paape T."/>
            <person name="Ng C.H."/>
            <person name="Ang C.C."/>
            <person name="Tnah L.H."/>
            <person name="Lee C.T."/>
            <person name="Nishiyama T."/>
            <person name="Sese J."/>
            <person name="O'Brien M.J."/>
            <person name="Copetti D."/>
            <person name="Mohd Noor M.I."/>
            <person name="Ong R.C."/>
            <person name="Putra M."/>
            <person name="Sireger I.Z."/>
            <person name="Indrioko S."/>
            <person name="Kosugi Y."/>
            <person name="Izuno A."/>
            <person name="Isagi Y."/>
            <person name="Lee S.L."/>
            <person name="Shimizu K.K."/>
        </authorList>
    </citation>
    <scope>NUCLEOTIDE SEQUENCE [LARGE SCALE GENOMIC DNA]</scope>
    <source>
        <strain evidence="1">214</strain>
    </source>
</reference>
<dbReference type="Proteomes" id="UP001054252">
    <property type="component" value="Unassembled WGS sequence"/>
</dbReference>
<evidence type="ECO:0008006" key="3">
    <source>
        <dbReference type="Google" id="ProtNLM"/>
    </source>
</evidence>
<comment type="caution">
    <text evidence="1">The sequence shown here is derived from an EMBL/GenBank/DDBJ whole genome shotgun (WGS) entry which is preliminary data.</text>
</comment>
<accession>A0AAV5JPH9</accession>
<proteinExistence type="predicted"/>
<evidence type="ECO:0000313" key="1">
    <source>
        <dbReference type="EMBL" id="GKV13248.1"/>
    </source>
</evidence>